<dbReference type="Proteomes" id="UP000275846">
    <property type="component" value="Unassembled WGS sequence"/>
</dbReference>
<dbReference type="EMBL" id="UYSU01036717">
    <property type="protein sequence ID" value="VDL98061.1"/>
    <property type="molecule type" value="Genomic_DNA"/>
</dbReference>
<reference evidence="1 2" key="2">
    <citation type="submission" date="2018-11" db="EMBL/GenBank/DDBJ databases">
        <authorList>
            <consortium name="Pathogen Informatics"/>
        </authorList>
    </citation>
    <scope>NUCLEOTIDE SEQUENCE [LARGE SCALE GENOMIC DNA]</scope>
    <source>
        <strain evidence="1 2">NST_G2</strain>
    </source>
</reference>
<gene>
    <name evidence="1" type="ORF">SSLN_LOCUS11676</name>
</gene>
<keyword evidence="2" id="KW-1185">Reference proteome</keyword>
<evidence type="ECO:0000313" key="1">
    <source>
        <dbReference type="EMBL" id="VDL98061.1"/>
    </source>
</evidence>
<dbReference type="WBParaSite" id="SSLN_0001212101-mRNA-1">
    <property type="protein sequence ID" value="SSLN_0001212101-mRNA-1"/>
    <property type="gene ID" value="SSLN_0001212101"/>
</dbReference>
<evidence type="ECO:0000313" key="3">
    <source>
        <dbReference type="WBParaSite" id="SSLN_0001212101-mRNA-1"/>
    </source>
</evidence>
<organism evidence="3">
    <name type="scientific">Schistocephalus solidus</name>
    <name type="common">Tapeworm</name>
    <dbReference type="NCBI Taxonomy" id="70667"/>
    <lineage>
        <taxon>Eukaryota</taxon>
        <taxon>Metazoa</taxon>
        <taxon>Spiralia</taxon>
        <taxon>Lophotrochozoa</taxon>
        <taxon>Platyhelminthes</taxon>
        <taxon>Cestoda</taxon>
        <taxon>Eucestoda</taxon>
        <taxon>Diphyllobothriidea</taxon>
        <taxon>Diphyllobothriidae</taxon>
        <taxon>Schistocephalus</taxon>
    </lineage>
</organism>
<protein>
    <submittedName>
        <fullName evidence="3">Secreted protein</fullName>
    </submittedName>
</protein>
<accession>A0A183T5C8</accession>
<evidence type="ECO:0000313" key="2">
    <source>
        <dbReference type="Proteomes" id="UP000275846"/>
    </source>
</evidence>
<sequence length="230" mass="25421">MLQNFRFLCQKCCAVTAELRCCSLDSLDGFEEVFHFLSVRIPLDFLNPVDQPDILHLPQPLLYRALASEEDCFGGVSPKVHVRFVYLVLLCEVVIDVGVTVVKPVLVLMACASDEFEGRGMADVPQLTPSCLHGGIIIWSIQAFKFLGYLAQEGVGQQEAVFRTESQKEAIIVTVNETMGTQHSLSGSVVCPDASVEVAKDNQLIRLQHILQEGVQVVVKIVLCRIRAHP</sequence>
<dbReference type="OrthoDB" id="5970161at2759"/>
<proteinExistence type="predicted"/>
<name>A0A183T5C8_SCHSO</name>
<reference evidence="3" key="1">
    <citation type="submission" date="2016-06" db="UniProtKB">
        <authorList>
            <consortium name="WormBaseParasite"/>
        </authorList>
    </citation>
    <scope>IDENTIFICATION</scope>
</reference>
<dbReference type="AlphaFoldDB" id="A0A183T5C8"/>